<feature type="compositionally biased region" description="Basic and acidic residues" evidence="9">
    <location>
        <begin position="670"/>
        <end position="684"/>
    </location>
</feature>
<keyword evidence="4" id="KW-0949">S-adenosyl-L-methionine</keyword>
<comment type="catalytic activity">
    <reaction evidence="7">
        <text>a 2'-deoxyadenosine in DNA + S-adenosyl-L-methionine = an N(6)-methyl-2'-deoxyadenosine in DNA + S-adenosyl-L-homocysteine + H(+)</text>
        <dbReference type="Rhea" id="RHEA:15197"/>
        <dbReference type="Rhea" id="RHEA-COMP:12418"/>
        <dbReference type="Rhea" id="RHEA-COMP:12419"/>
        <dbReference type="ChEBI" id="CHEBI:15378"/>
        <dbReference type="ChEBI" id="CHEBI:57856"/>
        <dbReference type="ChEBI" id="CHEBI:59789"/>
        <dbReference type="ChEBI" id="CHEBI:90615"/>
        <dbReference type="ChEBI" id="CHEBI:90616"/>
        <dbReference type="EC" id="2.1.1.72"/>
    </reaction>
</comment>
<organism evidence="12 13">
    <name type="scientific">Haladaptatus pallidirubidus</name>
    <dbReference type="NCBI Taxonomy" id="1008152"/>
    <lineage>
        <taxon>Archaea</taxon>
        <taxon>Methanobacteriati</taxon>
        <taxon>Methanobacteriota</taxon>
        <taxon>Stenosarchaea group</taxon>
        <taxon>Halobacteria</taxon>
        <taxon>Halobacteriales</taxon>
        <taxon>Haladaptataceae</taxon>
        <taxon>Haladaptatus</taxon>
    </lineage>
</organism>
<evidence type="ECO:0000313" key="12">
    <source>
        <dbReference type="EMBL" id="GAA5059269.1"/>
    </source>
</evidence>
<feature type="domain" description="Type II methyltransferase M.TaqI-like" evidence="10">
    <location>
        <begin position="202"/>
        <end position="348"/>
    </location>
</feature>
<dbReference type="Proteomes" id="UP001501729">
    <property type="component" value="Unassembled WGS sequence"/>
</dbReference>
<evidence type="ECO:0000256" key="5">
    <source>
        <dbReference type="ARBA" id="ARBA00022747"/>
    </source>
</evidence>
<dbReference type="SUPFAM" id="SSF53335">
    <property type="entry name" value="S-adenosyl-L-methionine-dependent methyltransferases"/>
    <property type="match status" value="1"/>
</dbReference>
<dbReference type="PANTHER" id="PTHR33841:SF1">
    <property type="entry name" value="DNA METHYLTRANSFERASE A"/>
    <property type="match status" value="1"/>
</dbReference>
<dbReference type="Gene3D" id="3.40.50.150">
    <property type="entry name" value="Vaccinia Virus protein VP39"/>
    <property type="match status" value="1"/>
</dbReference>
<evidence type="ECO:0000256" key="3">
    <source>
        <dbReference type="ARBA" id="ARBA00022679"/>
    </source>
</evidence>
<dbReference type="GO" id="GO:0032259">
    <property type="term" value="P:methylation"/>
    <property type="evidence" value="ECO:0007669"/>
    <property type="project" value="UniProtKB-KW"/>
</dbReference>
<dbReference type="InterPro" id="IPR029063">
    <property type="entry name" value="SAM-dependent_MTases_sf"/>
</dbReference>
<accession>A0AAV3UMQ2</accession>
<gene>
    <name evidence="12" type="ORF">GCM10025751_43060</name>
</gene>
<keyword evidence="8" id="KW-0175">Coiled coil</keyword>
<dbReference type="EMBL" id="BAABKX010000018">
    <property type="protein sequence ID" value="GAA5059269.1"/>
    <property type="molecule type" value="Genomic_DNA"/>
</dbReference>
<dbReference type="InterPro" id="IPR002052">
    <property type="entry name" value="DNA_methylase_N6_adenine_CS"/>
</dbReference>
<proteinExistence type="predicted"/>
<dbReference type="InterPro" id="IPR011639">
    <property type="entry name" value="MethylTrfase_TaqI-like_dom"/>
</dbReference>
<feature type="region of interest" description="Disordered" evidence="9">
    <location>
        <begin position="670"/>
        <end position="689"/>
    </location>
</feature>
<keyword evidence="2" id="KW-0489">Methyltransferase</keyword>
<evidence type="ECO:0000256" key="2">
    <source>
        <dbReference type="ARBA" id="ARBA00022603"/>
    </source>
</evidence>
<feature type="coiled-coil region" evidence="8">
    <location>
        <begin position="752"/>
        <end position="779"/>
    </location>
</feature>
<dbReference type="Pfam" id="PF07669">
    <property type="entry name" value="Eco57I"/>
    <property type="match status" value="1"/>
</dbReference>
<comment type="caution">
    <text evidence="12">The sequence shown here is derived from an EMBL/GenBank/DDBJ whole genome shotgun (WGS) entry which is preliminary data.</text>
</comment>
<dbReference type="InterPro" id="IPR050953">
    <property type="entry name" value="N4_N6_ade-DNA_methylase"/>
</dbReference>
<keyword evidence="3" id="KW-0808">Transferase</keyword>
<reference evidence="12 13" key="1">
    <citation type="journal article" date="2019" name="Int. J. Syst. Evol. Microbiol.">
        <title>The Global Catalogue of Microorganisms (GCM) 10K type strain sequencing project: providing services to taxonomists for standard genome sequencing and annotation.</title>
        <authorList>
            <consortium name="The Broad Institute Genomics Platform"/>
            <consortium name="The Broad Institute Genome Sequencing Center for Infectious Disease"/>
            <person name="Wu L."/>
            <person name="Ma J."/>
        </authorList>
    </citation>
    <scope>NUCLEOTIDE SEQUENCE [LARGE SCALE GENOMIC DNA]</scope>
    <source>
        <strain evidence="12 13">JCM 17504</strain>
    </source>
</reference>
<feature type="domain" description="TaqI-like C-terminal specificity" evidence="11">
    <location>
        <begin position="457"/>
        <end position="557"/>
    </location>
</feature>
<dbReference type="AlphaFoldDB" id="A0AAV3UMQ2"/>
<evidence type="ECO:0000256" key="7">
    <source>
        <dbReference type="ARBA" id="ARBA00047942"/>
    </source>
</evidence>
<dbReference type="GO" id="GO:0009007">
    <property type="term" value="F:site-specific DNA-methyltransferase (adenine-specific) activity"/>
    <property type="evidence" value="ECO:0007669"/>
    <property type="project" value="UniProtKB-EC"/>
</dbReference>
<keyword evidence="13" id="KW-1185">Reference proteome</keyword>
<evidence type="ECO:0000256" key="1">
    <source>
        <dbReference type="ARBA" id="ARBA00011900"/>
    </source>
</evidence>
<keyword evidence="5" id="KW-0680">Restriction system</keyword>
<dbReference type="GO" id="GO:0003677">
    <property type="term" value="F:DNA binding"/>
    <property type="evidence" value="ECO:0007669"/>
    <property type="project" value="UniProtKB-KW"/>
</dbReference>
<keyword evidence="6" id="KW-0238">DNA-binding</keyword>
<dbReference type="PANTHER" id="PTHR33841">
    <property type="entry name" value="DNA METHYLTRANSFERASE YEEA-RELATED"/>
    <property type="match status" value="1"/>
</dbReference>
<evidence type="ECO:0000313" key="13">
    <source>
        <dbReference type="Proteomes" id="UP001501729"/>
    </source>
</evidence>
<dbReference type="Pfam" id="PF12950">
    <property type="entry name" value="TaqI_C"/>
    <property type="match status" value="1"/>
</dbReference>
<dbReference type="EC" id="2.1.1.72" evidence="1"/>
<dbReference type="PROSITE" id="PS00092">
    <property type="entry name" value="N6_MTASE"/>
    <property type="match status" value="1"/>
</dbReference>
<sequence length="796" mass="88524">MDELRGTDGPPAERFGGRVRSALELVTGDLLREAEIDPRQAFDAALVGVFRALVSGYSAERGRDDPPFAQGNELEQRRNLFESLPPETATRLESVLGEIEYETLTTRHLGGIYERLLDCEPTVSDGNVRLTEDATQRASVGAYYTPENVVQYAVSRAVAGNPDATVLDPAMGSGHFLTCAINRLAELRGDESDEMRRTVAENCVFGVDIDPLAVELARSAVWLEVGLWPAENLRVGDSLAELSTWPGASQFDAERDDFDAVVGNPPYVRSRHISDERKAALKSQFDTVKGAFDLYVPFVERMVELGERVSCVVPNKWTTARYGRTLRDHLLDRHRLVELLDVSEVSVFADVSVYPLVVTVEAGAGPTESIRIRQGETIGKTERTGAVESHLSRSFVDELGGRVIPVGIDPTFVSIAERLRRENDELGSHVSQTEGIHTGNVRDKLVVDTPRPDCERLVSGGDVSRYGLEWGGKWIRFDPSLIDDGEYGSLRDRDVFEAEKLLLRDISERPVAAYDDEGLYALNTLYSVRSDSDLPIRYLLAVINSSVATCWFQQVYGGTHVSGGYLRFKPMFARRLPVPAEIGEPERETLVALAARMSDLRRERETIEIRLPDGDGPRLGELAQKAGTDSMLSETSETRDGLRLGTVSVAEKIVREESRELVISATARYRPDDGSENRADRASETDSWGFTETDPIPALVFEGNTERRDLLARYVPQAAAREGFTNRATKTISPLDRLKSLRVPEPDSAREFIEANRRAEELERKIARTDAAIDRLVYRAYGLSVDEIEMIEELVR</sequence>
<dbReference type="GO" id="GO:0009307">
    <property type="term" value="P:DNA restriction-modification system"/>
    <property type="evidence" value="ECO:0007669"/>
    <property type="project" value="UniProtKB-KW"/>
</dbReference>
<evidence type="ECO:0000256" key="6">
    <source>
        <dbReference type="ARBA" id="ARBA00023125"/>
    </source>
</evidence>
<protein>
    <recommendedName>
        <fullName evidence="1">site-specific DNA-methyltransferase (adenine-specific)</fullName>
        <ecNumber evidence="1">2.1.1.72</ecNumber>
    </recommendedName>
</protein>
<evidence type="ECO:0000256" key="8">
    <source>
        <dbReference type="SAM" id="Coils"/>
    </source>
</evidence>
<evidence type="ECO:0000256" key="4">
    <source>
        <dbReference type="ARBA" id="ARBA00022691"/>
    </source>
</evidence>
<evidence type="ECO:0000259" key="11">
    <source>
        <dbReference type="Pfam" id="PF12950"/>
    </source>
</evidence>
<evidence type="ECO:0000256" key="9">
    <source>
        <dbReference type="SAM" id="MobiDB-lite"/>
    </source>
</evidence>
<evidence type="ECO:0000259" key="10">
    <source>
        <dbReference type="Pfam" id="PF07669"/>
    </source>
</evidence>
<dbReference type="RefSeq" id="WP_227773616.1">
    <property type="nucleotide sequence ID" value="NZ_BAABKX010000018.1"/>
</dbReference>
<dbReference type="PRINTS" id="PR00507">
    <property type="entry name" value="N12N6MTFRASE"/>
</dbReference>
<dbReference type="GeneID" id="68613826"/>
<dbReference type="InterPro" id="IPR025931">
    <property type="entry name" value="TaqI_C"/>
</dbReference>
<name>A0AAV3UMQ2_9EURY</name>